<dbReference type="InterPro" id="IPR000757">
    <property type="entry name" value="Beta-glucanase-like"/>
</dbReference>
<dbReference type="PROSITE" id="PS51762">
    <property type="entry name" value="GH16_2"/>
    <property type="match status" value="1"/>
</dbReference>
<name>A0ABZ3D8D7_9PROT</name>
<dbReference type="RefSeq" id="WP_342629235.1">
    <property type="nucleotide sequence ID" value="NZ_CP152276.1"/>
</dbReference>
<feature type="domain" description="GH16" evidence="2">
    <location>
        <begin position="28"/>
        <end position="284"/>
    </location>
</feature>
<dbReference type="Proteomes" id="UP001449795">
    <property type="component" value="Chromosome"/>
</dbReference>
<dbReference type="InterPro" id="IPR013320">
    <property type="entry name" value="ConA-like_dom_sf"/>
</dbReference>
<evidence type="ECO:0000313" key="3">
    <source>
        <dbReference type="EMBL" id="XAE43885.1"/>
    </source>
</evidence>
<keyword evidence="3" id="KW-0378">Hydrolase</keyword>
<dbReference type="Gene3D" id="2.60.120.200">
    <property type="match status" value="1"/>
</dbReference>
<dbReference type="InterPro" id="IPR050546">
    <property type="entry name" value="Glycosyl_Hydrlase_16"/>
</dbReference>
<evidence type="ECO:0000313" key="4">
    <source>
        <dbReference type="Proteomes" id="UP001449795"/>
    </source>
</evidence>
<comment type="similarity">
    <text evidence="1">Belongs to the glycosyl hydrolase 16 family.</text>
</comment>
<evidence type="ECO:0000259" key="2">
    <source>
        <dbReference type="PROSITE" id="PS51762"/>
    </source>
</evidence>
<protein>
    <submittedName>
        <fullName evidence="3">Glycoside hydrolase family 16 protein</fullName>
    </submittedName>
</protein>
<dbReference type="PANTHER" id="PTHR10963:SF60">
    <property type="entry name" value="GRAM-NEGATIVE BACTERIA-BINDING PROTEIN 1-RELATED"/>
    <property type="match status" value="1"/>
</dbReference>
<evidence type="ECO:0000256" key="1">
    <source>
        <dbReference type="ARBA" id="ARBA00006865"/>
    </source>
</evidence>
<dbReference type="GO" id="GO:0016787">
    <property type="term" value="F:hydrolase activity"/>
    <property type="evidence" value="ECO:0007669"/>
    <property type="project" value="UniProtKB-KW"/>
</dbReference>
<keyword evidence="4" id="KW-1185">Reference proteome</keyword>
<reference evidence="3 4" key="1">
    <citation type="submission" date="2024-04" db="EMBL/GenBank/DDBJ databases">
        <title>Complete genome sequence of Nguyenibacter vanlangesis HBCM-1154, a strain capable of nitrogen fixation, IAA production, and phosphorus solubilization isolated from sugarcane soil.</title>
        <authorList>
            <person name="MY HANH P."/>
        </authorList>
    </citation>
    <scope>NUCLEOTIDE SEQUENCE [LARGE SCALE GENOMIC DNA]</scope>
    <source>
        <strain evidence="3 4">HBCM 1154</strain>
    </source>
</reference>
<proteinExistence type="inferred from homology"/>
<dbReference type="Pfam" id="PF00722">
    <property type="entry name" value="Glyco_hydro_16"/>
    <property type="match status" value="1"/>
</dbReference>
<accession>A0ABZ3D8D7</accession>
<dbReference type="PANTHER" id="PTHR10963">
    <property type="entry name" value="GLYCOSYL HYDROLASE-RELATED"/>
    <property type="match status" value="1"/>
</dbReference>
<organism evidence="3 4">
    <name type="scientific">Nguyenibacter vanlangensis</name>
    <dbReference type="NCBI Taxonomy" id="1216886"/>
    <lineage>
        <taxon>Bacteria</taxon>
        <taxon>Pseudomonadati</taxon>
        <taxon>Pseudomonadota</taxon>
        <taxon>Alphaproteobacteria</taxon>
        <taxon>Acetobacterales</taxon>
        <taxon>Acetobacteraceae</taxon>
        <taxon>Nguyenibacter</taxon>
    </lineage>
</organism>
<gene>
    <name evidence="3" type="ORF">AAC691_05495</name>
</gene>
<dbReference type="SUPFAM" id="SSF49899">
    <property type="entry name" value="Concanavalin A-like lectins/glucanases"/>
    <property type="match status" value="1"/>
</dbReference>
<dbReference type="CDD" id="cd08023">
    <property type="entry name" value="GH16_laminarinase_like"/>
    <property type="match status" value="1"/>
</dbReference>
<dbReference type="EMBL" id="CP152276">
    <property type="protein sequence ID" value="XAE43885.1"/>
    <property type="molecule type" value="Genomic_DNA"/>
</dbReference>
<sequence length="298" mass="32998">MRGFRPACIMPVVRALTVGASIIWAAGLSWMTRPADAAASPIRLCGEMPVFNDEFNDLRLGAWKLNGARWIAHTPWGGDFGDARFTDPGPGSAFSVHDGILSIAARKDAAGHWSSGMLASADADHNGFMTMYGYFETRMKLPPGPGTWVGSWLNEDVPTGWMLPTVEIDTIEYYGQFPDKFHTTIHVWHGHSAGRDKGAAILSTVPANSLVDAFHTYGTLVTPQWVVFYLDRKEIWRSPTPPEHKRPFMFLINLALGSGWPIDKTLNPAVMQIDYARVYRPTDPQAFARCLVEHSAHS</sequence>